<comment type="caution">
    <text evidence="1">The sequence shown here is derived from an EMBL/GenBank/DDBJ whole genome shotgun (WGS) entry which is preliminary data.</text>
</comment>
<evidence type="ECO:0000313" key="1">
    <source>
        <dbReference type="EMBL" id="NIA67168.1"/>
    </source>
</evidence>
<protein>
    <submittedName>
        <fullName evidence="1">Uncharacterized protein</fullName>
    </submittedName>
</protein>
<dbReference type="Proteomes" id="UP000761264">
    <property type="component" value="Unassembled WGS sequence"/>
</dbReference>
<gene>
    <name evidence="1" type="ORF">HBA54_01015</name>
</gene>
<dbReference type="AlphaFoldDB" id="A0A967C9T2"/>
<name>A0A967C9T2_9PROT</name>
<dbReference type="EMBL" id="JAAQPH010000001">
    <property type="protein sequence ID" value="NIA67168.1"/>
    <property type="molecule type" value="Genomic_DNA"/>
</dbReference>
<organism evidence="1 2">
    <name type="scientific">Pelagibius litoralis</name>
    <dbReference type="NCBI Taxonomy" id="374515"/>
    <lineage>
        <taxon>Bacteria</taxon>
        <taxon>Pseudomonadati</taxon>
        <taxon>Pseudomonadota</taxon>
        <taxon>Alphaproteobacteria</taxon>
        <taxon>Rhodospirillales</taxon>
        <taxon>Rhodovibrionaceae</taxon>
        <taxon>Pelagibius</taxon>
    </lineage>
</organism>
<sequence>MAGLTFCVQDAWAQDWVPELQAATGETHGRNDPIVIILPDDLDPAVYPRLAVELDDIDVTAFAVTAPGQLTLNPPEALSTGEHVVRLVERGEDGSIVERGAWFLEVRHSELIRDLSVRADLAGEVNARVLDGGIDTPPQHVTAESGGNLEAAAGDENWRVSLQGNYLYNSQLELGLNERNIDLGEYRLDGDYENEDFFAGLTAGNHDTGIESLIMSGFNRRGVSVRAGTADERISATGFMLRTESIVGTRHVLGISHDEDRIEGGSISVRPIEALKDNILLTGIYYNGEGSDGGFGIGTDEVINDGDGWSVAADTLWFDEALRVRGEFAEATFDFDGKDTGFAPETANAYSVLASLEPLRGSTLGGSTFNWTFGAQREQVDTFFQSLANPSLQADRETTSVFTDFFWDEFAAQLRVDHQLSNVDDFDFLPTDRTVNAYFNGTYTPFVEPLEDGSLPWFGQPFFGLTASVTDIERVETSSDFPEDDADNQSRSLTLSTGSNYATWSWNLSHTLYTFEDQTGFSSDSINNTTGLSAYILIDDWLTLSPNVQYDVFEDRDLLKTSRTINAGLSADITVIPETLTASLNYNLNVRTGDGDTPDSSSFGGEVVWTLREPDANKLGVALAFNGFLQETRNDDFESLEDDVQYQAFTTLRLSLPVSY</sequence>
<evidence type="ECO:0000313" key="2">
    <source>
        <dbReference type="Proteomes" id="UP000761264"/>
    </source>
</evidence>
<accession>A0A967C9T2</accession>
<reference evidence="1" key="1">
    <citation type="submission" date="2020-03" db="EMBL/GenBank/DDBJ databases">
        <title>Genome of Pelagibius litoralis DSM 21314T.</title>
        <authorList>
            <person name="Wang G."/>
        </authorList>
    </citation>
    <scope>NUCLEOTIDE SEQUENCE</scope>
    <source>
        <strain evidence="1">DSM 21314</strain>
    </source>
</reference>
<keyword evidence="2" id="KW-1185">Reference proteome</keyword>
<proteinExistence type="predicted"/>
<dbReference type="RefSeq" id="WP_167220452.1">
    <property type="nucleotide sequence ID" value="NZ_JAAQPH010000001.1"/>
</dbReference>